<sequence>MKAFKDDNEARLYGRFYARLSKYPEIKAIYAQTDEQEQSDLQKGVIKALCVAFDLFEERETELNQKSIGEIARECKEIKSAPELYVKMLKECYPDIYLKHLQDEQSGDDTANFKPVAFDLFCALTEQARELNALHAENQRLRERFFQRSANNE</sequence>
<accession>M5ISG0</accession>
<dbReference type="STRING" id="1244083.CSUNSWCD_396"/>
<gene>
    <name evidence="1" type="ORF">CSUNSWCD_396</name>
</gene>
<dbReference type="PATRIC" id="fig|1244083.3.peg.402"/>
<dbReference type="RefSeq" id="WP_009492902.1">
    <property type="nucleotide sequence ID" value="NZ_AMZQ01000001.1"/>
</dbReference>
<evidence type="ECO:0000313" key="1">
    <source>
        <dbReference type="EMBL" id="EKU12456.1"/>
    </source>
</evidence>
<name>M5ISG0_9BACT</name>
<organism evidence="1 2">
    <name type="scientific">Campylobacter showae CSUNSWCD</name>
    <dbReference type="NCBI Taxonomy" id="1244083"/>
    <lineage>
        <taxon>Bacteria</taxon>
        <taxon>Pseudomonadati</taxon>
        <taxon>Campylobacterota</taxon>
        <taxon>Epsilonproteobacteria</taxon>
        <taxon>Campylobacterales</taxon>
        <taxon>Campylobacteraceae</taxon>
        <taxon>Campylobacter</taxon>
    </lineage>
</organism>
<dbReference type="Proteomes" id="UP000011939">
    <property type="component" value="Unassembled WGS sequence"/>
</dbReference>
<protein>
    <submittedName>
        <fullName evidence="1">Uncharacterized protein</fullName>
    </submittedName>
</protein>
<reference evidence="1 2" key="1">
    <citation type="journal article" date="2013" name="Genome Announc.">
        <title>Genome Sequence of Campylobacter showae UNSWCD, Isolated from a Patient with Crohn's Disease.</title>
        <authorList>
            <person name="Tay A.P."/>
            <person name="Kaakoush N.O."/>
            <person name="Deshpande N.P."/>
            <person name="Chen Z."/>
            <person name="Mitchell H."/>
            <person name="Wilkins M.R."/>
        </authorList>
    </citation>
    <scope>NUCLEOTIDE SEQUENCE [LARGE SCALE GENOMIC DNA]</scope>
    <source>
        <strain evidence="1 2">CSUNSWCD</strain>
    </source>
</reference>
<dbReference type="eggNOG" id="ENOG5030N9B">
    <property type="taxonomic scope" value="Bacteria"/>
</dbReference>
<comment type="caution">
    <text evidence="1">The sequence shown here is derived from an EMBL/GenBank/DDBJ whole genome shotgun (WGS) entry which is preliminary data.</text>
</comment>
<evidence type="ECO:0000313" key="2">
    <source>
        <dbReference type="Proteomes" id="UP000011939"/>
    </source>
</evidence>
<dbReference type="OrthoDB" id="5355926at2"/>
<proteinExistence type="predicted"/>
<dbReference type="EMBL" id="AMZQ01000001">
    <property type="protein sequence ID" value="EKU12456.1"/>
    <property type="molecule type" value="Genomic_DNA"/>
</dbReference>
<dbReference type="AlphaFoldDB" id="M5ISG0"/>